<keyword evidence="4" id="KW-1185">Reference proteome</keyword>
<name>A0A143P9U9_9STAP</name>
<dbReference type="Proteomes" id="UP000293854">
    <property type="component" value="Unassembled WGS sequence"/>
</dbReference>
<dbReference type="AlphaFoldDB" id="A0A143P9U9"/>
<dbReference type="EMBL" id="RQTE01000311">
    <property type="protein sequence ID" value="RZI00267.1"/>
    <property type="molecule type" value="Genomic_DNA"/>
</dbReference>
<reference evidence="1 4" key="2">
    <citation type="submission" date="2021-01" db="EMBL/GenBank/DDBJ databases">
        <title>FDA dAtabase for Regulatory Grade micrObial Sequences (FDA-ARGOS): Supporting development and validation of Infectious Disease Dx tests.</title>
        <authorList>
            <person name="Sproer C."/>
            <person name="Gronow S."/>
            <person name="Severitt S."/>
            <person name="Schroder I."/>
            <person name="Tallon L."/>
            <person name="Sadzewicz L."/>
            <person name="Zhao X."/>
            <person name="Boylan J."/>
            <person name="Ott S."/>
            <person name="Bowen H."/>
            <person name="Vavikolanu K."/>
            <person name="Mehta A."/>
            <person name="Aluvathingal J."/>
            <person name="Nadendla S."/>
            <person name="Lowell S."/>
            <person name="Myers T."/>
            <person name="Yan Y."/>
            <person name="Sichtig H."/>
        </authorList>
    </citation>
    <scope>NUCLEOTIDE SEQUENCE [LARGE SCALE GENOMIC DNA]</scope>
    <source>
        <strain evidence="1 4">FDAARGOS_1148</strain>
    </source>
</reference>
<protein>
    <submittedName>
        <fullName evidence="2">Uncharacterized protein</fullName>
    </submittedName>
</protein>
<accession>A0A143P9U9</accession>
<gene>
    <name evidence="2" type="ORF">EIG99_12015</name>
    <name evidence="1" type="ORF">I6J05_03085</name>
</gene>
<organism evidence="2 3">
    <name type="scientific">Staphylococcus condimenti</name>
    <dbReference type="NCBI Taxonomy" id="70255"/>
    <lineage>
        <taxon>Bacteria</taxon>
        <taxon>Bacillati</taxon>
        <taxon>Bacillota</taxon>
        <taxon>Bacilli</taxon>
        <taxon>Bacillales</taxon>
        <taxon>Staphylococcaceae</taxon>
        <taxon>Staphylococcus</taxon>
    </lineage>
</organism>
<dbReference type="KEGG" id="scv:A4G25_02625"/>
<sequence>MIKSKNEDLNVLVERLIEHTNNEIKFFGQTAKMLFLKNEFIIGEKTEICVKRRNLTKVLKYIPEGYRVRYFDTYGNTSDKLRDMKFSALTHLEIDKDNKNIMSIYVYDVQNDEWMFRFNHGIRLPEKHIYFHSLPWGVDYIKPEIVLMYELLRPREYGTEDNNKAVIDALSYYQFVILKVVVGEEKLHSALSVHY</sequence>
<reference evidence="2 3" key="1">
    <citation type="submission" date="2018-11" db="EMBL/GenBank/DDBJ databases">
        <title>Genomic profiling of Staphylococcus species from a Poultry farm system in KwaZulu-Natal, South Africa.</title>
        <authorList>
            <person name="Amoako D.G."/>
            <person name="Somboro A.M."/>
            <person name="Abia A.L.K."/>
            <person name="Bester L.A."/>
            <person name="Essack S.Y."/>
        </authorList>
    </citation>
    <scope>NUCLEOTIDE SEQUENCE [LARGE SCALE GENOMIC DNA]</scope>
    <source>
        <strain evidence="2 3">SA11</strain>
    </source>
</reference>
<evidence type="ECO:0000313" key="4">
    <source>
        <dbReference type="Proteomes" id="UP000595942"/>
    </source>
</evidence>
<evidence type="ECO:0000313" key="3">
    <source>
        <dbReference type="Proteomes" id="UP000293854"/>
    </source>
</evidence>
<evidence type="ECO:0000313" key="1">
    <source>
        <dbReference type="EMBL" id="QQS83321.1"/>
    </source>
</evidence>
<proteinExistence type="predicted"/>
<dbReference type="RefSeq" id="WP_047131177.1">
    <property type="nucleotide sequence ID" value="NZ_CP015114.1"/>
</dbReference>
<evidence type="ECO:0000313" key="2">
    <source>
        <dbReference type="EMBL" id="RZI00267.1"/>
    </source>
</evidence>
<dbReference type="Proteomes" id="UP000595942">
    <property type="component" value="Chromosome"/>
</dbReference>
<dbReference type="EMBL" id="CP068073">
    <property type="protein sequence ID" value="QQS83321.1"/>
    <property type="molecule type" value="Genomic_DNA"/>
</dbReference>
<dbReference type="GeneID" id="93726745"/>
<dbReference type="OrthoDB" id="2417905at2"/>